<evidence type="ECO:0000313" key="21">
    <source>
        <dbReference type="Proteomes" id="UP000034492"/>
    </source>
</evidence>
<keyword evidence="4" id="KW-0444">Lipid biosynthesis</keyword>
<feature type="transmembrane region" description="Helical" evidence="19">
    <location>
        <begin position="50"/>
        <end position="70"/>
    </location>
</feature>
<keyword evidence="12 19" id="KW-0472">Membrane</keyword>
<dbReference type="InterPro" id="IPR033717">
    <property type="entry name" value="UDPK"/>
</dbReference>
<keyword evidence="14" id="KW-1208">Phospholipid metabolism</keyword>
<accession>A0A0G0F3I7</accession>
<evidence type="ECO:0000256" key="7">
    <source>
        <dbReference type="ARBA" id="ARBA00022741"/>
    </source>
</evidence>
<evidence type="ECO:0000256" key="15">
    <source>
        <dbReference type="PIRSR" id="PIRSR600829-1"/>
    </source>
</evidence>
<evidence type="ECO:0000256" key="13">
    <source>
        <dbReference type="ARBA" id="ARBA00023209"/>
    </source>
</evidence>
<dbReference type="InterPro" id="IPR000829">
    <property type="entry name" value="DAGK"/>
</dbReference>
<evidence type="ECO:0000256" key="11">
    <source>
        <dbReference type="ARBA" id="ARBA00023098"/>
    </source>
</evidence>
<comment type="cofactor">
    <cofactor evidence="18">
        <name>Mg(2+)</name>
        <dbReference type="ChEBI" id="CHEBI:18420"/>
    </cofactor>
    <text evidence="18">Mn(2+), Zn(2+), Cd(2+) and Co(2+) support activity to lesser extents.</text>
</comment>
<dbReference type="Pfam" id="PF01219">
    <property type="entry name" value="DAGK_prokar"/>
    <property type="match status" value="1"/>
</dbReference>
<feature type="binding site" evidence="17">
    <location>
        <position position="11"/>
    </location>
    <ligand>
        <name>ATP</name>
        <dbReference type="ChEBI" id="CHEBI:30616"/>
    </ligand>
</feature>
<protein>
    <recommendedName>
        <fullName evidence="22">Diacylglycerol kinase</fullName>
    </recommendedName>
</protein>
<keyword evidence="3" id="KW-1003">Cell membrane</keyword>
<dbReference type="Proteomes" id="UP000034492">
    <property type="component" value="Unassembled WGS sequence"/>
</dbReference>
<name>A0A0G0F3I7_9BACT</name>
<dbReference type="CDD" id="cd14265">
    <property type="entry name" value="UDPK_IM_like"/>
    <property type="match status" value="1"/>
</dbReference>
<dbReference type="GO" id="GO:0016301">
    <property type="term" value="F:kinase activity"/>
    <property type="evidence" value="ECO:0007669"/>
    <property type="project" value="UniProtKB-KW"/>
</dbReference>
<evidence type="ECO:0000256" key="5">
    <source>
        <dbReference type="ARBA" id="ARBA00022679"/>
    </source>
</evidence>
<keyword evidence="7 17" id="KW-0547">Nucleotide-binding</keyword>
<dbReference type="GO" id="GO:0046872">
    <property type="term" value="F:metal ion binding"/>
    <property type="evidence" value="ECO:0007669"/>
    <property type="project" value="UniProtKB-KW"/>
</dbReference>
<feature type="active site" description="Proton acceptor" evidence="15">
    <location>
        <position position="64"/>
    </location>
</feature>
<comment type="subcellular location">
    <subcellularLocation>
        <location evidence="1">Cell membrane</location>
        <topology evidence="1">Multi-pass membrane protein</topology>
    </subcellularLocation>
</comment>
<keyword evidence="9 17" id="KW-0067">ATP-binding</keyword>
<evidence type="ECO:0000256" key="14">
    <source>
        <dbReference type="ARBA" id="ARBA00023264"/>
    </source>
</evidence>
<evidence type="ECO:0000256" key="3">
    <source>
        <dbReference type="ARBA" id="ARBA00022475"/>
    </source>
</evidence>
<comment type="caution">
    <text evidence="20">The sequence shown here is derived from an EMBL/GenBank/DDBJ whole genome shotgun (WGS) entry which is preliminary data.</text>
</comment>
<keyword evidence="18" id="KW-0479">Metal-binding</keyword>
<sequence>MTKARVLSFKYAIEGIWTALKDQPNFVFHILATIVVILFGWFFQISTLEWIILTLTIGIVISIELTNTAIEEVVNSFTDEIHPSAKKAKDVAAGAVLVVSIMAVIVGLLIFLPYFI</sequence>
<feature type="binding site" evidence="16">
    <location>
        <position position="64"/>
    </location>
    <ligand>
        <name>substrate</name>
    </ligand>
</feature>
<dbReference type="AlphaFoldDB" id="A0A0G0F3I7"/>
<evidence type="ECO:0000256" key="10">
    <source>
        <dbReference type="ARBA" id="ARBA00022989"/>
    </source>
</evidence>
<keyword evidence="10 19" id="KW-1133">Transmembrane helix</keyword>
<evidence type="ECO:0000256" key="1">
    <source>
        <dbReference type="ARBA" id="ARBA00004651"/>
    </source>
</evidence>
<dbReference type="GO" id="GO:0008654">
    <property type="term" value="P:phospholipid biosynthetic process"/>
    <property type="evidence" value="ECO:0007669"/>
    <property type="project" value="UniProtKB-KW"/>
</dbReference>
<keyword evidence="5" id="KW-0808">Transferase</keyword>
<feature type="transmembrane region" description="Helical" evidence="19">
    <location>
        <begin position="91"/>
        <end position="115"/>
    </location>
</feature>
<dbReference type="GO" id="GO:0005524">
    <property type="term" value="F:ATP binding"/>
    <property type="evidence" value="ECO:0007669"/>
    <property type="project" value="UniProtKB-KW"/>
</dbReference>
<evidence type="ECO:0000256" key="8">
    <source>
        <dbReference type="ARBA" id="ARBA00022777"/>
    </source>
</evidence>
<evidence type="ECO:0008006" key="22">
    <source>
        <dbReference type="Google" id="ProtNLM"/>
    </source>
</evidence>
<reference evidence="20 21" key="1">
    <citation type="journal article" date="2015" name="Nature">
        <title>rRNA introns, odd ribosomes, and small enigmatic genomes across a large radiation of phyla.</title>
        <authorList>
            <person name="Brown C.T."/>
            <person name="Hug L.A."/>
            <person name="Thomas B.C."/>
            <person name="Sharon I."/>
            <person name="Castelle C.J."/>
            <person name="Singh A."/>
            <person name="Wilkins M.J."/>
            <person name="Williams K.H."/>
            <person name="Banfield J.F."/>
        </authorList>
    </citation>
    <scope>NUCLEOTIDE SEQUENCE [LARGE SCALE GENOMIC DNA]</scope>
</reference>
<evidence type="ECO:0000256" key="2">
    <source>
        <dbReference type="ARBA" id="ARBA00005967"/>
    </source>
</evidence>
<dbReference type="EMBL" id="LBSA01000031">
    <property type="protein sequence ID" value="KKQ08105.1"/>
    <property type="molecule type" value="Genomic_DNA"/>
</dbReference>
<evidence type="ECO:0000256" key="6">
    <source>
        <dbReference type="ARBA" id="ARBA00022692"/>
    </source>
</evidence>
<dbReference type="PANTHER" id="PTHR34299">
    <property type="entry name" value="DIACYLGLYCEROL KINASE"/>
    <property type="match status" value="1"/>
</dbReference>
<dbReference type="PANTHER" id="PTHR34299:SF1">
    <property type="entry name" value="DIACYLGLYCEROL KINASE"/>
    <property type="match status" value="1"/>
</dbReference>
<dbReference type="GO" id="GO:0005886">
    <property type="term" value="C:plasma membrane"/>
    <property type="evidence" value="ECO:0007669"/>
    <property type="project" value="UniProtKB-SubCell"/>
</dbReference>
<feature type="binding site" evidence="17">
    <location>
        <begin position="89"/>
        <end position="90"/>
    </location>
    <ligand>
        <name>ATP</name>
        <dbReference type="ChEBI" id="CHEBI:30616"/>
    </ligand>
</feature>
<feature type="binding site" evidence="18">
    <location>
        <position position="71"/>
    </location>
    <ligand>
        <name>a divalent metal cation</name>
        <dbReference type="ChEBI" id="CHEBI:60240"/>
    </ligand>
</feature>
<dbReference type="PATRIC" id="fig|1618426.3.peg.932"/>
<evidence type="ECO:0000256" key="12">
    <source>
        <dbReference type="ARBA" id="ARBA00023136"/>
    </source>
</evidence>
<organism evidence="20 21">
    <name type="scientific">Candidatus Daviesbacteria bacterium GW2011_GWB1_36_5</name>
    <dbReference type="NCBI Taxonomy" id="1618426"/>
    <lineage>
        <taxon>Bacteria</taxon>
        <taxon>Candidatus Daviesiibacteriota</taxon>
    </lineage>
</organism>
<keyword evidence="13" id="KW-0594">Phospholipid biosynthesis</keyword>
<evidence type="ECO:0000256" key="19">
    <source>
        <dbReference type="SAM" id="Phobius"/>
    </source>
</evidence>
<keyword evidence="18" id="KW-0460">Magnesium</keyword>
<dbReference type="Gene3D" id="1.10.287.3610">
    <property type="match status" value="1"/>
</dbReference>
<evidence type="ECO:0000256" key="9">
    <source>
        <dbReference type="ARBA" id="ARBA00022840"/>
    </source>
</evidence>
<feature type="transmembrane region" description="Helical" evidence="19">
    <location>
        <begin position="26"/>
        <end position="44"/>
    </location>
</feature>
<proteinExistence type="inferred from homology"/>
<keyword evidence="8" id="KW-0418">Kinase</keyword>
<evidence type="ECO:0000256" key="4">
    <source>
        <dbReference type="ARBA" id="ARBA00022516"/>
    </source>
</evidence>
<feature type="binding site" evidence="17">
    <location>
        <begin position="80"/>
        <end position="82"/>
    </location>
    <ligand>
        <name>ATP</name>
        <dbReference type="ChEBI" id="CHEBI:30616"/>
    </ligand>
</feature>
<evidence type="ECO:0000256" key="18">
    <source>
        <dbReference type="PIRSR" id="PIRSR600829-4"/>
    </source>
</evidence>
<keyword evidence="11" id="KW-0443">Lipid metabolism</keyword>
<dbReference type="InterPro" id="IPR036945">
    <property type="entry name" value="DAGK_sf"/>
</dbReference>
<keyword evidence="6 19" id="KW-0812">Transmembrane</keyword>
<evidence type="ECO:0000256" key="16">
    <source>
        <dbReference type="PIRSR" id="PIRSR600829-2"/>
    </source>
</evidence>
<evidence type="ECO:0000256" key="17">
    <source>
        <dbReference type="PIRSR" id="PIRSR600829-3"/>
    </source>
</evidence>
<gene>
    <name evidence="20" type="ORF">US19_C0031G0005</name>
</gene>
<comment type="similarity">
    <text evidence="2">Belongs to the bacterial diacylglycerol kinase family.</text>
</comment>
<feature type="binding site" evidence="17">
    <location>
        <position position="71"/>
    </location>
    <ligand>
        <name>ATP</name>
        <dbReference type="ChEBI" id="CHEBI:30616"/>
    </ligand>
</feature>
<evidence type="ECO:0000313" key="20">
    <source>
        <dbReference type="EMBL" id="KKQ08105.1"/>
    </source>
</evidence>